<dbReference type="STRING" id="572547.Amico_0466"/>
<dbReference type="GO" id="GO:0005886">
    <property type="term" value="C:plasma membrane"/>
    <property type="evidence" value="ECO:0007669"/>
    <property type="project" value="UniProtKB-SubCell"/>
</dbReference>
<accession>D5EDH5</accession>
<comment type="similarity">
    <text evidence="7">Belongs to the binding-protein-dependent transport system permease family.</text>
</comment>
<dbReference type="CDD" id="cd06261">
    <property type="entry name" value="TM_PBP2"/>
    <property type="match status" value="1"/>
</dbReference>
<name>D5EDH5_AMICL</name>
<dbReference type="KEGG" id="aco:Amico_0466"/>
<keyword evidence="10" id="KW-1185">Reference proteome</keyword>
<dbReference type="Pfam" id="PF00528">
    <property type="entry name" value="BPD_transp_1"/>
    <property type="match status" value="1"/>
</dbReference>
<keyword evidence="5 7" id="KW-1133">Transmembrane helix</keyword>
<sequence length="265" mass="28262">MTTKKKGAIFLLAFLFISLGGFFLHDSDPFSQNLLHTLERPSKNHILGTDHLGRDFAARLAQGALNSIYLSALCVFGSVVIGMLFGSLAACGKEKTEKCLLVLTDIVMAFPGIILAIVLSALTSGGPNAVIIALIFTGWPHYFRMVRSLLKGILVSPYVEAAKLAGFPLPILLVKYVFPKLIPTLGVMATLAWGKAVLEISSLGFLGIGVAPPEPELGAMISEGIAYMRTDSRVVFLPGGVICLFVFALLLLGNENTDKTGGPQL</sequence>
<evidence type="ECO:0000256" key="4">
    <source>
        <dbReference type="ARBA" id="ARBA00022692"/>
    </source>
</evidence>
<protein>
    <submittedName>
        <fullName evidence="9">Binding-protein-dependent transport systems inner membrane component</fullName>
    </submittedName>
</protein>
<dbReference type="PANTHER" id="PTHR43386:SF1">
    <property type="entry name" value="D,D-DIPEPTIDE TRANSPORT SYSTEM PERMEASE PROTEIN DDPC-RELATED"/>
    <property type="match status" value="1"/>
</dbReference>
<keyword evidence="2 7" id="KW-0813">Transport</keyword>
<dbReference type="InterPro" id="IPR050366">
    <property type="entry name" value="BP-dependent_transpt_permease"/>
</dbReference>
<dbReference type="eggNOG" id="COG1173">
    <property type="taxonomic scope" value="Bacteria"/>
</dbReference>
<dbReference type="HOGENOM" id="CLU_028518_5_3_0"/>
<evidence type="ECO:0000313" key="10">
    <source>
        <dbReference type="Proteomes" id="UP000002366"/>
    </source>
</evidence>
<evidence type="ECO:0000256" key="1">
    <source>
        <dbReference type="ARBA" id="ARBA00004651"/>
    </source>
</evidence>
<feature type="transmembrane region" description="Helical" evidence="7">
    <location>
        <begin position="68"/>
        <end position="88"/>
    </location>
</feature>
<dbReference type="PANTHER" id="PTHR43386">
    <property type="entry name" value="OLIGOPEPTIDE TRANSPORT SYSTEM PERMEASE PROTEIN APPC"/>
    <property type="match status" value="1"/>
</dbReference>
<dbReference type="PROSITE" id="PS50928">
    <property type="entry name" value="ABC_TM1"/>
    <property type="match status" value="1"/>
</dbReference>
<feature type="transmembrane region" description="Helical" evidence="7">
    <location>
        <begin position="234"/>
        <end position="253"/>
    </location>
</feature>
<reference evidence="9 10" key="1">
    <citation type="journal article" date="2010" name="Stand. Genomic Sci.">
        <title>Complete genome sequence of Aminobacterium colombiense type strain (ALA-1).</title>
        <authorList>
            <person name="Chertkov O."/>
            <person name="Sikorski J."/>
            <person name="Brambilla E."/>
            <person name="Lapidus A."/>
            <person name="Copeland A."/>
            <person name="Glavina Del Rio T."/>
            <person name="Nolan M."/>
            <person name="Lucas S."/>
            <person name="Tice H."/>
            <person name="Cheng J.F."/>
            <person name="Han C."/>
            <person name="Detter J.C."/>
            <person name="Bruce D."/>
            <person name="Tapia R."/>
            <person name="Goodwin L."/>
            <person name="Pitluck S."/>
            <person name="Liolios K."/>
            <person name="Ivanova N."/>
            <person name="Mavromatis K."/>
            <person name="Ovchinnikova G."/>
            <person name="Pati A."/>
            <person name="Chen A."/>
            <person name="Palaniappan K."/>
            <person name="Land M."/>
            <person name="Hauser L."/>
            <person name="Chang Y.J."/>
            <person name="Jeffries C.D."/>
            <person name="Spring S."/>
            <person name="Rohde M."/>
            <person name="Goker M."/>
            <person name="Bristow J."/>
            <person name="Eisen J.A."/>
            <person name="Markowitz V."/>
            <person name="Hugenholtz P."/>
            <person name="Kyrpides N.C."/>
            <person name="Klenk H.P."/>
        </authorList>
    </citation>
    <scope>NUCLEOTIDE SEQUENCE [LARGE SCALE GENOMIC DNA]</scope>
    <source>
        <strain evidence="10">DSM 12261 / ALA-1</strain>
    </source>
</reference>
<dbReference type="Gene3D" id="1.10.3720.10">
    <property type="entry name" value="MetI-like"/>
    <property type="match status" value="1"/>
</dbReference>
<dbReference type="AlphaFoldDB" id="D5EDH5"/>
<gene>
    <name evidence="9" type="ordered locus">Amico_0466</name>
</gene>
<dbReference type="OrthoDB" id="3105at2"/>
<comment type="subcellular location">
    <subcellularLocation>
        <location evidence="1 7">Cell membrane</location>
        <topology evidence="1 7">Multi-pass membrane protein</topology>
    </subcellularLocation>
</comment>
<dbReference type="InterPro" id="IPR035906">
    <property type="entry name" value="MetI-like_sf"/>
</dbReference>
<dbReference type="EMBL" id="CP001997">
    <property type="protein sequence ID" value="ADE56607.1"/>
    <property type="molecule type" value="Genomic_DNA"/>
</dbReference>
<dbReference type="SUPFAM" id="SSF161098">
    <property type="entry name" value="MetI-like"/>
    <property type="match status" value="1"/>
</dbReference>
<dbReference type="GO" id="GO:0055085">
    <property type="term" value="P:transmembrane transport"/>
    <property type="evidence" value="ECO:0007669"/>
    <property type="project" value="InterPro"/>
</dbReference>
<evidence type="ECO:0000313" key="9">
    <source>
        <dbReference type="EMBL" id="ADE56607.1"/>
    </source>
</evidence>
<organism evidence="9 10">
    <name type="scientific">Aminobacterium colombiense (strain DSM 12261 / ALA-1)</name>
    <dbReference type="NCBI Taxonomy" id="572547"/>
    <lineage>
        <taxon>Bacteria</taxon>
        <taxon>Thermotogati</taxon>
        <taxon>Synergistota</taxon>
        <taxon>Synergistia</taxon>
        <taxon>Synergistales</taxon>
        <taxon>Aminobacteriaceae</taxon>
        <taxon>Aminobacterium</taxon>
    </lineage>
</organism>
<feature type="domain" description="ABC transmembrane type-1" evidence="8">
    <location>
        <begin position="64"/>
        <end position="253"/>
    </location>
</feature>
<evidence type="ECO:0000256" key="7">
    <source>
        <dbReference type="RuleBase" id="RU363032"/>
    </source>
</evidence>
<evidence type="ECO:0000259" key="8">
    <source>
        <dbReference type="PROSITE" id="PS50928"/>
    </source>
</evidence>
<proteinExistence type="inferred from homology"/>
<feature type="transmembrane region" description="Helical" evidence="7">
    <location>
        <begin position="125"/>
        <end position="143"/>
    </location>
</feature>
<keyword evidence="4 7" id="KW-0812">Transmembrane</keyword>
<dbReference type="Proteomes" id="UP000002366">
    <property type="component" value="Chromosome"/>
</dbReference>
<keyword evidence="3" id="KW-1003">Cell membrane</keyword>
<evidence type="ECO:0000256" key="3">
    <source>
        <dbReference type="ARBA" id="ARBA00022475"/>
    </source>
</evidence>
<feature type="transmembrane region" description="Helical" evidence="7">
    <location>
        <begin position="7"/>
        <end position="25"/>
    </location>
</feature>
<dbReference type="InterPro" id="IPR000515">
    <property type="entry name" value="MetI-like"/>
</dbReference>
<keyword evidence="6 7" id="KW-0472">Membrane</keyword>
<evidence type="ECO:0000256" key="2">
    <source>
        <dbReference type="ARBA" id="ARBA00022448"/>
    </source>
</evidence>
<dbReference type="RefSeq" id="WP_013047873.1">
    <property type="nucleotide sequence ID" value="NC_014011.1"/>
</dbReference>
<evidence type="ECO:0000256" key="6">
    <source>
        <dbReference type="ARBA" id="ARBA00023136"/>
    </source>
</evidence>
<evidence type="ECO:0000256" key="5">
    <source>
        <dbReference type="ARBA" id="ARBA00022989"/>
    </source>
</evidence>
<feature type="transmembrane region" description="Helical" evidence="7">
    <location>
        <begin position="100"/>
        <end position="119"/>
    </location>
</feature>